<dbReference type="Proteomes" id="UP000002280">
    <property type="component" value="Chromosome 3"/>
</dbReference>
<evidence type="ECO:0000256" key="11">
    <source>
        <dbReference type="ARBA" id="ARBA00022843"/>
    </source>
</evidence>
<dbReference type="eggNOG" id="KOG2693">
    <property type="taxonomic scope" value="Eukaryota"/>
</dbReference>
<evidence type="ECO:0000256" key="8">
    <source>
        <dbReference type="ARBA" id="ARBA00022729"/>
    </source>
</evidence>
<evidence type="ECO:0000256" key="17">
    <source>
        <dbReference type="ARBA" id="ARBA00039394"/>
    </source>
</evidence>
<evidence type="ECO:0000256" key="10">
    <source>
        <dbReference type="ARBA" id="ARBA00022833"/>
    </source>
</evidence>
<dbReference type="GO" id="GO:0055038">
    <property type="term" value="C:recycling endosome membrane"/>
    <property type="evidence" value="ECO:0007669"/>
    <property type="project" value="UniProtKB-SubCell"/>
</dbReference>
<keyword evidence="25" id="KW-1185">Reference proteome</keyword>
<feature type="domain" description="Zinc transporter ZIP4/12 EF-hand" evidence="23">
    <location>
        <begin position="223"/>
        <end position="343"/>
    </location>
</feature>
<evidence type="ECO:0000256" key="2">
    <source>
        <dbReference type="ARBA" id="ARBA00004424"/>
    </source>
</evidence>
<proteinExistence type="inferred from homology"/>
<evidence type="ECO:0000256" key="18">
    <source>
        <dbReference type="ARBA" id="ARBA00041703"/>
    </source>
</evidence>
<feature type="transmembrane region" description="Helical" evidence="21">
    <location>
        <begin position="590"/>
        <end position="612"/>
    </location>
</feature>
<dbReference type="FunCoup" id="F7CII5">
    <property type="interactions" value="55"/>
</dbReference>
<comment type="function">
    <text evidence="20">Selective transporter that mediates the uptake of Zn(2+). Plays an essential role for dietary zinc uptake from small intestine. The Zn(2+) uniporter activity is regulated by zinc availability. Also exhibits polyspecific binding and transport of Cu(2+), Cd(2+) and possibly Ni(2+) but at higher concentrations.</text>
</comment>
<comment type="subcellular location">
    <subcellularLocation>
        <location evidence="2">Apical cell membrane</location>
        <topology evidence="2">Multi-pass membrane protein</topology>
    </subcellularLocation>
    <subcellularLocation>
        <location evidence="1">Recycling endosome membrane</location>
        <topology evidence="1">Multi-pass membrane protein</topology>
    </subcellularLocation>
</comment>
<dbReference type="Pfam" id="PF18292">
    <property type="entry name" value="ZIP4_domain"/>
    <property type="match status" value="1"/>
</dbReference>
<feature type="transmembrane region" description="Helical" evidence="21">
    <location>
        <begin position="435"/>
        <end position="460"/>
    </location>
</feature>
<keyword evidence="5" id="KW-1003">Cell membrane</keyword>
<feature type="transmembrane region" description="Helical" evidence="21">
    <location>
        <begin position="361"/>
        <end position="385"/>
    </location>
</feature>
<dbReference type="GO" id="GO:0005385">
    <property type="term" value="F:zinc ion transmembrane transporter activity"/>
    <property type="evidence" value="ECO:0000318"/>
    <property type="project" value="GO_Central"/>
</dbReference>
<keyword evidence="10" id="KW-0862">Zinc</keyword>
<dbReference type="InterPro" id="IPR049406">
    <property type="entry name" value="ZIP4_12_EF-hand"/>
</dbReference>
<reference evidence="24" key="3">
    <citation type="submission" date="2025-09" db="UniProtKB">
        <authorList>
            <consortium name="Ensembl"/>
        </authorList>
    </citation>
    <scope>IDENTIFICATION</scope>
</reference>
<feature type="transmembrane region" description="Helical" evidence="21">
    <location>
        <begin position="649"/>
        <end position="672"/>
    </location>
</feature>
<dbReference type="PANTHER" id="PTHR12191">
    <property type="entry name" value="SOLUTE CARRIER FAMILY 39"/>
    <property type="match status" value="1"/>
</dbReference>
<feature type="domain" description="Zinc transporter ZIP4 N-terminal" evidence="22">
    <location>
        <begin position="85"/>
        <end position="217"/>
    </location>
</feature>
<keyword evidence="14" id="KW-0406">Ion transport</keyword>
<dbReference type="GO" id="GO:0005886">
    <property type="term" value="C:plasma membrane"/>
    <property type="evidence" value="ECO:0000318"/>
    <property type="project" value="GO_Central"/>
</dbReference>
<dbReference type="OMA" id="PPKQPHE"/>
<evidence type="ECO:0000256" key="3">
    <source>
        <dbReference type="ARBA" id="ARBA00006939"/>
    </source>
</evidence>
<evidence type="ECO:0000313" key="25">
    <source>
        <dbReference type="Proteomes" id="UP000002280"/>
    </source>
</evidence>
<keyword evidence="8" id="KW-0732">Signal</keyword>
<dbReference type="GO" id="GO:0046872">
    <property type="term" value="F:metal ion binding"/>
    <property type="evidence" value="ECO:0007669"/>
    <property type="project" value="UniProtKB-KW"/>
</dbReference>
<dbReference type="Pfam" id="PF02535">
    <property type="entry name" value="Zip"/>
    <property type="match status" value="1"/>
</dbReference>
<protein>
    <recommendedName>
        <fullName evidence="17">Zinc transporter ZIP4</fullName>
    </recommendedName>
    <alternativeName>
        <fullName evidence="19">Solute carrier family 39 member 4</fullName>
    </alternativeName>
    <alternativeName>
        <fullName evidence="18">Zrt- and Irt-like protein 4</fullName>
    </alternativeName>
</protein>
<dbReference type="InParanoid" id="F7CII5"/>
<sequence length="678" mass="74286">MRKSWAQNQEDGFKVGLRHSLAVRPWTSHYTFICFSSLNYQSNNKSSYLTGPSGGSDEIIWVRSMLSNAYSHLPIAPLTPMNLSLCPQCITVENVLALGGQSSVLHSQDVARVCAGMALYLSDPEGTCAAVQGGSWGSQADSLLRSLVSAGAHHVDILNRLLQHIQGHYPEEPGHGEGCMDTHQILEEAAGAPGPEGQGPSRALAAILDHILAGSCFHVLPSPQYFIDFIFRLHGNESRNLTLSELQTLMSQLRVGKEAEIHHHDNKEEHHHHREHSLEGRTRHQLRLPQRAQARHPDSVWDTLCLSGSDVLEVYGLSEDDGVSPDTWAQLSPALLQQQLSGACLSVHITPHDKLSVSARYLYGSLAILIICLASVFGLVVVFCASCKNVSHYVIQTFLGLAVGSLTGDAVLHLIPKVVGQHSHGETTEHQGPELVWRLLGLLGGLYAFFLLENLFSILLPRDSEEKEESHACNHSHSISLQLVTEELSHQKQQQQQADSRIDLVSNENPQVSGLDHQKRSRELQLLPYMITIGDALHNFADGLTVGAAFTASWKTGLATSMAVLCHEVPHELGDFGALLHAGLSVRRALLLNVIAGLTAFAGLYVALGIGSNEESEIWILTAATGLFFYVALCDMLPSMMNVRDKRPWLLFFLHNLGLLGGWAILLVLSIYEKNITF</sequence>
<keyword evidence="6 21" id="KW-0812">Transmembrane</keyword>
<dbReference type="PANTHER" id="PTHR12191:SF21">
    <property type="entry name" value="ZINC TRANSPORTER ZIP4"/>
    <property type="match status" value="1"/>
</dbReference>
<evidence type="ECO:0000256" key="4">
    <source>
        <dbReference type="ARBA" id="ARBA00022448"/>
    </source>
</evidence>
<dbReference type="Ensembl" id="ENSMODT00000013761.4">
    <property type="protein sequence ID" value="ENSMODP00000013514.4"/>
    <property type="gene ID" value="ENSMODG00000010786.4"/>
</dbReference>
<keyword evidence="11" id="KW-0832">Ubl conjugation</keyword>
<evidence type="ECO:0000256" key="20">
    <source>
        <dbReference type="ARBA" id="ARBA00055808"/>
    </source>
</evidence>
<feature type="transmembrane region" description="Helical" evidence="21">
    <location>
        <begin position="618"/>
        <end position="637"/>
    </location>
</feature>
<evidence type="ECO:0000256" key="16">
    <source>
        <dbReference type="ARBA" id="ARBA00034634"/>
    </source>
</evidence>
<organism evidence="24 25">
    <name type="scientific">Monodelphis domestica</name>
    <name type="common">Gray short-tailed opossum</name>
    <dbReference type="NCBI Taxonomy" id="13616"/>
    <lineage>
        <taxon>Eukaryota</taxon>
        <taxon>Metazoa</taxon>
        <taxon>Chordata</taxon>
        <taxon>Craniata</taxon>
        <taxon>Vertebrata</taxon>
        <taxon>Euteleostomi</taxon>
        <taxon>Mammalia</taxon>
        <taxon>Metatheria</taxon>
        <taxon>Didelphimorphia</taxon>
        <taxon>Didelphidae</taxon>
        <taxon>Monodelphis</taxon>
    </lineage>
</organism>
<dbReference type="InterPro" id="IPR003689">
    <property type="entry name" value="ZIP"/>
</dbReference>
<dbReference type="STRING" id="13616.ENSMODP00000013514"/>
<evidence type="ECO:0000256" key="13">
    <source>
        <dbReference type="ARBA" id="ARBA00022989"/>
    </source>
</evidence>
<comment type="catalytic activity">
    <reaction evidence="16">
        <text>Zn(2+)(in) = Zn(2+)(out)</text>
        <dbReference type="Rhea" id="RHEA:29351"/>
        <dbReference type="ChEBI" id="CHEBI:29105"/>
    </reaction>
</comment>
<dbReference type="GO" id="GO:0030003">
    <property type="term" value="P:intracellular monoatomic cation homeostasis"/>
    <property type="evidence" value="ECO:0000318"/>
    <property type="project" value="GO_Central"/>
</dbReference>
<dbReference type="GO" id="GO:0016324">
    <property type="term" value="C:apical plasma membrane"/>
    <property type="evidence" value="ECO:0007669"/>
    <property type="project" value="UniProtKB-SubCell"/>
</dbReference>
<evidence type="ECO:0000256" key="19">
    <source>
        <dbReference type="ARBA" id="ARBA00042777"/>
    </source>
</evidence>
<dbReference type="HOGENOM" id="CLU_015114_12_0_1"/>
<evidence type="ECO:0000259" key="22">
    <source>
        <dbReference type="Pfam" id="PF18292"/>
    </source>
</evidence>
<evidence type="ECO:0000256" key="7">
    <source>
        <dbReference type="ARBA" id="ARBA00022723"/>
    </source>
</evidence>
<dbReference type="InterPro" id="IPR050799">
    <property type="entry name" value="ZIP_Transporter"/>
</dbReference>
<dbReference type="GO" id="GO:0071578">
    <property type="term" value="P:zinc ion import across plasma membrane"/>
    <property type="evidence" value="ECO:0000318"/>
    <property type="project" value="GO_Central"/>
</dbReference>
<reference evidence="24 25" key="1">
    <citation type="journal article" date="2007" name="Nature">
        <title>Genome of the marsupial Monodelphis domestica reveals innovation in non-coding sequences.</title>
        <authorList>
            <person name="Mikkelsen T.S."/>
            <person name="Wakefield M.J."/>
            <person name="Aken B."/>
            <person name="Amemiya C.T."/>
            <person name="Chang J.L."/>
            <person name="Duke S."/>
            <person name="Garber M."/>
            <person name="Gentles A.J."/>
            <person name="Goodstadt L."/>
            <person name="Heger A."/>
            <person name="Jurka J."/>
            <person name="Kamal M."/>
            <person name="Mauceli E."/>
            <person name="Searle S.M."/>
            <person name="Sharpe T."/>
            <person name="Baker M.L."/>
            <person name="Batzer M.A."/>
            <person name="Benos P.V."/>
            <person name="Belov K."/>
            <person name="Clamp M."/>
            <person name="Cook A."/>
            <person name="Cuff J."/>
            <person name="Das R."/>
            <person name="Davidow L."/>
            <person name="Deakin J.E."/>
            <person name="Fazzari M.J."/>
            <person name="Glass J.L."/>
            <person name="Grabherr M."/>
            <person name="Greally J.M."/>
            <person name="Gu W."/>
            <person name="Hore T.A."/>
            <person name="Huttley G.A."/>
            <person name="Kleber M."/>
            <person name="Jirtle R.L."/>
            <person name="Koina E."/>
            <person name="Lee J.T."/>
            <person name="Mahony S."/>
            <person name="Marra M.A."/>
            <person name="Miller R.D."/>
            <person name="Nicholls R.D."/>
            <person name="Oda M."/>
            <person name="Papenfuss A.T."/>
            <person name="Parra Z.E."/>
            <person name="Pollock D.D."/>
            <person name="Ray D.A."/>
            <person name="Schein J.E."/>
            <person name="Speed T.P."/>
            <person name="Thompson K."/>
            <person name="VandeBerg J.L."/>
            <person name="Wade C.M."/>
            <person name="Walker J.A."/>
            <person name="Waters P.D."/>
            <person name="Webber C."/>
            <person name="Weidman J.R."/>
            <person name="Xie X."/>
            <person name="Zody M.C."/>
            <person name="Baldwin J."/>
            <person name="Abdouelleil A."/>
            <person name="Abdulkadir J."/>
            <person name="Abebe A."/>
            <person name="Abera B."/>
            <person name="Abreu J."/>
            <person name="Acer S.C."/>
            <person name="Aftuck L."/>
            <person name="Alexander A."/>
            <person name="An P."/>
            <person name="Anderson E."/>
            <person name="Anderson S."/>
            <person name="Arachi H."/>
            <person name="Azer M."/>
            <person name="Bachantsang P."/>
            <person name="Barry A."/>
            <person name="Bayul T."/>
            <person name="Berlin A."/>
            <person name="Bessette D."/>
            <person name="Bloom T."/>
            <person name="Bloom T."/>
            <person name="Boguslavskiy L."/>
            <person name="Bonnet C."/>
            <person name="Boukhgalter B."/>
            <person name="Bourzgui I."/>
            <person name="Brown A."/>
            <person name="Cahill P."/>
            <person name="Channer S."/>
            <person name="Cheshatsang Y."/>
            <person name="Chuda L."/>
            <person name="Citroen M."/>
            <person name="Collymore A."/>
            <person name="Cooke P."/>
            <person name="Costello M."/>
            <person name="D'Aco K."/>
            <person name="Daza R."/>
            <person name="De Haan G."/>
            <person name="DeGray S."/>
            <person name="DeMaso C."/>
            <person name="Dhargay N."/>
            <person name="Dooley K."/>
            <person name="Dooley E."/>
            <person name="Doricent M."/>
            <person name="Dorje P."/>
            <person name="Dorjee K."/>
            <person name="Dupes A."/>
            <person name="Elong R."/>
            <person name="Falk J."/>
            <person name="Farina A."/>
            <person name="Faro S."/>
            <person name="Ferguson D."/>
            <person name="Fisher S."/>
            <person name="Foley C.D."/>
            <person name="Franke A."/>
            <person name="Friedrich D."/>
            <person name="Gadbois L."/>
            <person name="Gearin G."/>
            <person name="Gearin C.R."/>
            <person name="Giannoukos G."/>
            <person name="Goode T."/>
            <person name="Graham J."/>
            <person name="Grandbois E."/>
            <person name="Grewal S."/>
            <person name="Gyaltsen K."/>
            <person name="Hafez N."/>
            <person name="Hagos B."/>
            <person name="Hall J."/>
            <person name="Henson C."/>
            <person name="Hollinger A."/>
            <person name="Honan T."/>
            <person name="Huard M.D."/>
            <person name="Hughes L."/>
            <person name="Hurhula B."/>
            <person name="Husby M.E."/>
            <person name="Kamat A."/>
            <person name="Kanga B."/>
            <person name="Kashin S."/>
            <person name="Khazanovich D."/>
            <person name="Kisner P."/>
            <person name="Lance K."/>
            <person name="Lara M."/>
            <person name="Lee W."/>
            <person name="Lennon N."/>
            <person name="Letendre F."/>
            <person name="LeVine R."/>
            <person name="Lipovsky A."/>
            <person name="Liu X."/>
            <person name="Liu J."/>
            <person name="Liu S."/>
            <person name="Lokyitsang T."/>
            <person name="Lokyitsang Y."/>
            <person name="Lubonja R."/>
            <person name="Lui A."/>
            <person name="MacDonald P."/>
            <person name="Magnisalis V."/>
            <person name="Maru K."/>
            <person name="Matthews C."/>
            <person name="McCusker W."/>
            <person name="McDonough S."/>
            <person name="Mehta T."/>
            <person name="Meldrim J."/>
            <person name="Meneus L."/>
            <person name="Mihai O."/>
            <person name="Mihalev A."/>
            <person name="Mihova T."/>
            <person name="Mittelman R."/>
            <person name="Mlenga V."/>
            <person name="Montmayeur A."/>
            <person name="Mulrain L."/>
            <person name="Navidi A."/>
            <person name="Naylor J."/>
            <person name="Negash T."/>
            <person name="Nguyen T."/>
            <person name="Nguyen N."/>
            <person name="Nicol R."/>
            <person name="Norbu C."/>
            <person name="Norbu N."/>
            <person name="Novod N."/>
            <person name="O'Neill B."/>
            <person name="Osman S."/>
            <person name="Markiewicz E."/>
            <person name="Oyono O.L."/>
            <person name="Patti C."/>
            <person name="Phunkhang P."/>
            <person name="Pierre F."/>
            <person name="Priest M."/>
            <person name="Raghuraman S."/>
            <person name="Rege F."/>
            <person name="Reyes R."/>
            <person name="Rise C."/>
            <person name="Rogov P."/>
            <person name="Ross K."/>
            <person name="Ryan E."/>
            <person name="Settipalli S."/>
            <person name="Shea T."/>
            <person name="Sherpa N."/>
            <person name="Shi L."/>
            <person name="Shih D."/>
            <person name="Sparrow T."/>
            <person name="Spaulding J."/>
            <person name="Stalker J."/>
            <person name="Stange-Thomann N."/>
            <person name="Stavropoulos S."/>
            <person name="Stone C."/>
            <person name="Strader C."/>
            <person name="Tesfaye S."/>
            <person name="Thomson T."/>
            <person name="Thoulutsang Y."/>
            <person name="Thoulutsang D."/>
            <person name="Topham K."/>
            <person name="Topping I."/>
            <person name="Tsamla T."/>
            <person name="Vassiliev H."/>
            <person name="Vo A."/>
            <person name="Wangchuk T."/>
            <person name="Wangdi T."/>
            <person name="Weiand M."/>
            <person name="Wilkinson J."/>
            <person name="Wilson A."/>
            <person name="Yadav S."/>
            <person name="Young G."/>
            <person name="Yu Q."/>
            <person name="Zembek L."/>
            <person name="Zhong D."/>
            <person name="Zimmer A."/>
            <person name="Zwirko Z."/>
            <person name="Jaffe D.B."/>
            <person name="Alvarez P."/>
            <person name="Brockman W."/>
            <person name="Butler J."/>
            <person name="Chin C."/>
            <person name="Gnerre S."/>
            <person name="MacCallum I."/>
            <person name="Graves J.A."/>
            <person name="Ponting C.P."/>
            <person name="Breen M."/>
            <person name="Samollow P.B."/>
            <person name="Lander E.S."/>
            <person name="Lindblad-Toh K."/>
        </authorList>
    </citation>
    <scope>NUCLEOTIDE SEQUENCE [LARGE SCALE GENOMIC DNA]</scope>
</reference>
<evidence type="ECO:0000256" key="5">
    <source>
        <dbReference type="ARBA" id="ARBA00022475"/>
    </source>
</evidence>
<reference evidence="24" key="2">
    <citation type="submission" date="2025-08" db="UniProtKB">
        <authorList>
            <consortium name="Ensembl"/>
        </authorList>
    </citation>
    <scope>IDENTIFICATION</scope>
</reference>
<evidence type="ECO:0000256" key="1">
    <source>
        <dbReference type="ARBA" id="ARBA00004195"/>
    </source>
</evidence>
<dbReference type="AlphaFoldDB" id="F7CII5"/>
<comment type="similarity">
    <text evidence="3">Belongs to the ZIP transporter (TC 2.A.5) family.</text>
</comment>
<dbReference type="GO" id="GO:0140410">
    <property type="term" value="F:monoatomic cation:bicarbonate symporter activity"/>
    <property type="evidence" value="ECO:0000318"/>
    <property type="project" value="GO_Central"/>
</dbReference>
<feature type="transmembrane region" description="Helical" evidence="21">
    <location>
        <begin position="397"/>
        <end position="415"/>
    </location>
</feature>
<keyword evidence="15 21" id="KW-0472">Membrane</keyword>
<evidence type="ECO:0000256" key="6">
    <source>
        <dbReference type="ARBA" id="ARBA00022692"/>
    </source>
</evidence>
<name>F7CII5_MONDO</name>
<dbReference type="Bgee" id="ENSMODG00000010786">
    <property type="expression patterns" value="Expressed in liver and 16 other cell types or tissues"/>
</dbReference>
<evidence type="ECO:0000256" key="9">
    <source>
        <dbReference type="ARBA" id="ARBA00022753"/>
    </source>
</evidence>
<dbReference type="GeneTree" id="ENSGT00940000160042"/>
<evidence type="ECO:0000256" key="21">
    <source>
        <dbReference type="SAM" id="Phobius"/>
    </source>
</evidence>
<keyword evidence="7" id="KW-0479">Metal-binding</keyword>
<evidence type="ECO:0000256" key="14">
    <source>
        <dbReference type="ARBA" id="ARBA00023065"/>
    </source>
</evidence>
<keyword evidence="12" id="KW-0864">Zinc transport</keyword>
<evidence type="ECO:0000256" key="15">
    <source>
        <dbReference type="ARBA" id="ARBA00023136"/>
    </source>
</evidence>
<dbReference type="InterPro" id="IPR041137">
    <property type="entry name" value="ZIP4_N"/>
</dbReference>
<evidence type="ECO:0000313" key="24">
    <source>
        <dbReference type="Ensembl" id="ENSMODP00000013514.4"/>
    </source>
</evidence>
<keyword evidence="9" id="KW-0967">Endosome</keyword>
<keyword evidence="4" id="KW-0813">Transport</keyword>
<keyword evidence="13 21" id="KW-1133">Transmembrane helix</keyword>
<accession>F7CII5</accession>
<evidence type="ECO:0000256" key="12">
    <source>
        <dbReference type="ARBA" id="ARBA00022906"/>
    </source>
</evidence>
<evidence type="ECO:0000259" key="23">
    <source>
        <dbReference type="Pfam" id="PF21116"/>
    </source>
</evidence>
<dbReference type="Pfam" id="PF21116">
    <property type="entry name" value="EF-hand_Zip"/>
    <property type="match status" value="1"/>
</dbReference>